<accession>A0A9W8ZSG6</accession>
<reference evidence="2" key="2">
    <citation type="journal article" date="2023" name="Proc. Natl. Acad. Sci. U.S.A.">
        <title>A global phylogenomic analysis of the shiitake genus Lentinula.</title>
        <authorList>
            <person name="Sierra-Patev S."/>
            <person name="Min B."/>
            <person name="Naranjo-Ortiz M."/>
            <person name="Looney B."/>
            <person name="Konkel Z."/>
            <person name="Slot J.C."/>
            <person name="Sakamoto Y."/>
            <person name="Steenwyk J.L."/>
            <person name="Rokas A."/>
            <person name="Carro J."/>
            <person name="Camarero S."/>
            <person name="Ferreira P."/>
            <person name="Molpeceres G."/>
            <person name="Ruiz-Duenas F.J."/>
            <person name="Serrano A."/>
            <person name="Henrissat B."/>
            <person name="Drula E."/>
            <person name="Hughes K.W."/>
            <person name="Mata J.L."/>
            <person name="Ishikawa N.K."/>
            <person name="Vargas-Isla R."/>
            <person name="Ushijima S."/>
            <person name="Smith C.A."/>
            <person name="Donoghue J."/>
            <person name="Ahrendt S."/>
            <person name="Andreopoulos W."/>
            <person name="He G."/>
            <person name="LaButti K."/>
            <person name="Lipzen A."/>
            <person name="Ng V."/>
            <person name="Riley R."/>
            <person name="Sandor L."/>
            <person name="Barry K."/>
            <person name="Martinez A.T."/>
            <person name="Xiao Y."/>
            <person name="Gibbons J.G."/>
            <person name="Terashima K."/>
            <person name="Grigoriev I.V."/>
            <person name="Hibbett D."/>
        </authorList>
    </citation>
    <scope>NUCLEOTIDE SEQUENCE</scope>
    <source>
        <strain evidence="2">Sp2 HRB7682 ss15</strain>
    </source>
</reference>
<dbReference type="Pfam" id="PF12937">
    <property type="entry name" value="F-box-like"/>
    <property type="match status" value="1"/>
</dbReference>
<dbReference type="AlphaFoldDB" id="A0A9W8ZSG6"/>
<protein>
    <recommendedName>
        <fullName evidence="1">F-box domain-containing protein</fullName>
    </recommendedName>
</protein>
<organism evidence="2 3">
    <name type="scientific">Lentinula lateritia</name>
    <dbReference type="NCBI Taxonomy" id="40482"/>
    <lineage>
        <taxon>Eukaryota</taxon>
        <taxon>Fungi</taxon>
        <taxon>Dikarya</taxon>
        <taxon>Basidiomycota</taxon>
        <taxon>Agaricomycotina</taxon>
        <taxon>Agaricomycetes</taxon>
        <taxon>Agaricomycetidae</taxon>
        <taxon>Agaricales</taxon>
        <taxon>Marasmiineae</taxon>
        <taxon>Omphalotaceae</taxon>
        <taxon>Lentinula</taxon>
    </lineage>
</organism>
<feature type="domain" description="F-box" evidence="1">
    <location>
        <begin position="4"/>
        <end position="54"/>
    </location>
</feature>
<proteinExistence type="predicted"/>
<dbReference type="Proteomes" id="UP001150238">
    <property type="component" value="Unassembled WGS sequence"/>
</dbReference>
<comment type="caution">
    <text evidence="2">The sequence shown here is derived from an EMBL/GenBank/DDBJ whole genome shotgun (WGS) entry which is preliminary data.</text>
</comment>
<dbReference type="EMBL" id="JANVFS010000052">
    <property type="protein sequence ID" value="KAJ4465277.1"/>
    <property type="molecule type" value="Genomic_DNA"/>
</dbReference>
<evidence type="ECO:0000259" key="1">
    <source>
        <dbReference type="PROSITE" id="PS50181"/>
    </source>
</evidence>
<evidence type="ECO:0000313" key="2">
    <source>
        <dbReference type="EMBL" id="KAJ4465277.1"/>
    </source>
</evidence>
<dbReference type="InterPro" id="IPR001810">
    <property type="entry name" value="F-box_dom"/>
</dbReference>
<evidence type="ECO:0000313" key="3">
    <source>
        <dbReference type="Proteomes" id="UP001150238"/>
    </source>
</evidence>
<dbReference type="Gene3D" id="3.80.10.10">
    <property type="entry name" value="Ribonuclease Inhibitor"/>
    <property type="match status" value="1"/>
</dbReference>
<dbReference type="Gene3D" id="1.20.1280.50">
    <property type="match status" value="1"/>
</dbReference>
<gene>
    <name evidence="2" type="ORF">C8J55DRAFT_260875</name>
</gene>
<dbReference type="PROSITE" id="PS50181">
    <property type="entry name" value="FBOX"/>
    <property type="match status" value="1"/>
</dbReference>
<dbReference type="InterPro" id="IPR036047">
    <property type="entry name" value="F-box-like_dom_sf"/>
</dbReference>
<dbReference type="SUPFAM" id="SSF81383">
    <property type="entry name" value="F-box domain"/>
    <property type="match status" value="1"/>
</dbReference>
<reference evidence="2" key="1">
    <citation type="submission" date="2022-08" db="EMBL/GenBank/DDBJ databases">
        <authorList>
            <consortium name="DOE Joint Genome Institute"/>
            <person name="Min B."/>
            <person name="Riley R."/>
            <person name="Sierra-Patev S."/>
            <person name="Naranjo-Ortiz M."/>
            <person name="Looney B."/>
            <person name="Konkel Z."/>
            <person name="Slot J.C."/>
            <person name="Sakamoto Y."/>
            <person name="Steenwyk J.L."/>
            <person name="Rokas A."/>
            <person name="Carro J."/>
            <person name="Camarero S."/>
            <person name="Ferreira P."/>
            <person name="Molpeceres G."/>
            <person name="Ruiz-Duenas F.J."/>
            <person name="Serrano A."/>
            <person name="Henrissat B."/>
            <person name="Drula E."/>
            <person name="Hughes K.W."/>
            <person name="Mata J.L."/>
            <person name="Ishikawa N.K."/>
            <person name="Vargas-Isla R."/>
            <person name="Ushijima S."/>
            <person name="Smith C.A."/>
            <person name="Ahrendt S."/>
            <person name="Andreopoulos W."/>
            <person name="He G."/>
            <person name="Labutti K."/>
            <person name="Lipzen A."/>
            <person name="Ng V."/>
            <person name="Sandor L."/>
            <person name="Barry K."/>
            <person name="Martinez A.T."/>
            <person name="Xiao Y."/>
            <person name="Gibbons J.G."/>
            <person name="Terashima K."/>
            <person name="Hibbett D.S."/>
            <person name="Grigoriev I.V."/>
        </authorList>
    </citation>
    <scope>NUCLEOTIDE SEQUENCE</scope>
    <source>
        <strain evidence="2">Sp2 HRB7682 ss15</strain>
    </source>
</reference>
<dbReference type="SUPFAM" id="SSF52047">
    <property type="entry name" value="RNI-like"/>
    <property type="match status" value="1"/>
</dbReference>
<dbReference type="InterPro" id="IPR032675">
    <property type="entry name" value="LRR_dom_sf"/>
</dbReference>
<name>A0A9W8ZSG6_9AGAR</name>
<sequence>MNMTSAMNTFPPELLIQIFAIQPPQSIQSQPNYTQVCSRWRSIAYTSPELWTTLTIELLPALKTKADAAYLEEALTSWVLRSRRNIDLTVYGPFFRQGWDRPSEVQKRLYGKVNYKIIVKFSNKWRRLITPYTWDAYNFPHSLEHFAALEELQVAVGTCPLSTSNHSTFTKAPRLFKLNLDLPMSPSFACLETLIPETVSDLTLSSDPGVFGVSEGFMRGFLQLEQLQNLTHLDFSRVGWTTPHVLPSTILPHLQELTLGGTITALGDFLGVLTLPSLRKLSLSTSRFDGNGDHGPVVGPALTDLLKRSYRDKCGLLALSLTWMLARDINSGQAITLEALCHILSAASTITELHIHSEGHTDTARLMEILRYDGRSPEKQILPHLKSFSAESLSDLDQGYFLDFIFSRWWPDGSQPVVGVSKLEKLILSSCTLTEKTREQLDTCYNEAREDMAAGSYIWVSSGCPLYGE</sequence>